<sequence>MKTAIFSIGVFLISLFLGSCQPSEISCSVVDTGKTLDYKIGDKLLFSYNYTTVYPAPGVDSVYKRSGFIHPLKTLGGEVMTNCSPADHYHHFGLWYAWTKTTFEGNEIDFWNLHKKQGTVRFRNFEHVSDNGFVATLDHVVYPDSPAEKVAMNERLEINIGTTSLPGYYIDYHTTIRLASPSPITMEAYRYGGICIRTREDWNDQTAEMLTSEGLSRDEADGSRARWCYYQGKAGNEKACILIVASPSNLNYPEPLRVWDKTVNKPAGDVMWNFSPTKQKAFTLEPGKELSLSYRIYVLDKNINATTAEVLSDFERD</sequence>
<organism evidence="1 2">
    <name type="scientific">Parabacteroides merdae</name>
    <dbReference type="NCBI Taxonomy" id="46503"/>
    <lineage>
        <taxon>Bacteria</taxon>
        <taxon>Pseudomonadati</taxon>
        <taxon>Bacteroidota</taxon>
        <taxon>Bacteroidia</taxon>
        <taxon>Bacteroidales</taxon>
        <taxon>Tannerellaceae</taxon>
        <taxon>Parabacteroides</taxon>
    </lineage>
</organism>
<accession>A0A3R6D929</accession>
<evidence type="ECO:0000313" key="2">
    <source>
        <dbReference type="Proteomes" id="UP000286260"/>
    </source>
</evidence>
<proteinExistence type="predicted"/>
<dbReference type="Proteomes" id="UP000286260">
    <property type="component" value="Unassembled WGS sequence"/>
</dbReference>
<dbReference type="EMBL" id="QSII01000022">
    <property type="protein sequence ID" value="RHC82124.1"/>
    <property type="molecule type" value="Genomic_DNA"/>
</dbReference>
<dbReference type="RefSeq" id="WP_119216159.1">
    <property type="nucleotide sequence ID" value="NZ_JAQCSZ010000030.1"/>
</dbReference>
<protein>
    <recommendedName>
        <fullName evidence="3">Methane oxygenase PmoA</fullName>
    </recommendedName>
</protein>
<dbReference type="AlphaFoldDB" id="A0A3R6D929"/>
<dbReference type="Pfam" id="PF14100">
    <property type="entry name" value="DUF6807"/>
    <property type="match status" value="1"/>
</dbReference>
<dbReference type="InterPro" id="IPR029475">
    <property type="entry name" value="DUF6807"/>
</dbReference>
<name>A0A3R6D929_9BACT</name>
<comment type="caution">
    <text evidence="1">The sequence shown here is derived from an EMBL/GenBank/DDBJ whole genome shotgun (WGS) entry which is preliminary data.</text>
</comment>
<evidence type="ECO:0000313" key="1">
    <source>
        <dbReference type="EMBL" id="RHC82124.1"/>
    </source>
</evidence>
<dbReference type="PROSITE" id="PS51257">
    <property type="entry name" value="PROKAR_LIPOPROTEIN"/>
    <property type="match status" value="1"/>
</dbReference>
<gene>
    <name evidence="1" type="ORF">DW828_14990</name>
</gene>
<evidence type="ECO:0008006" key="3">
    <source>
        <dbReference type="Google" id="ProtNLM"/>
    </source>
</evidence>
<reference evidence="1 2" key="1">
    <citation type="submission" date="2018-08" db="EMBL/GenBank/DDBJ databases">
        <title>A genome reference for cultivated species of the human gut microbiota.</title>
        <authorList>
            <person name="Zou Y."/>
            <person name="Xue W."/>
            <person name="Luo G."/>
        </authorList>
    </citation>
    <scope>NUCLEOTIDE SEQUENCE [LARGE SCALE GENOMIC DNA]</scope>
    <source>
        <strain evidence="1 2">AM34-17</strain>
    </source>
</reference>